<keyword evidence="2" id="KW-1133">Transmembrane helix</keyword>
<keyword evidence="2" id="KW-0812">Transmembrane</keyword>
<dbReference type="InterPro" id="IPR036366">
    <property type="entry name" value="PGBDSf"/>
</dbReference>
<dbReference type="SUPFAM" id="SSF47090">
    <property type="entry name" value="PGBD-like"/>
    <property type="match status" value="1"/>
</dbReference>
<dbReference type="RefSeq" id="WP_309850325.1">
    <property type="nucleotide sequence ID" value="NZ_BAAAIU010000023.1"/>
</dbReference>
<evidence type="ECO:0000256" key="2">
    <source>
        <dbReference type="SAM" id="Phobius"/>
    </source>
</evidence>
<keyword evidence="4" id="KW-1185">Reference proteome</keyword>
<evidence type="ECO:0000256" key="1">
    <source>
        <dbReference type="SAM" id="MobiDB-lite"/>
    </source>
</evidence>
<gene>
    <name evidence="3" type="ORF">J2S35_000905</name>
</gene>
<evidence type="ECO:0000313" key="3">
    <source>
        <dbReference type="EMBL" id="MDR6891965.1"/>
    </source>
</evidence>
<proteinExistence type="predicted"/>
<comment type="caution">
    <text evidence="3">The sequence shown here is derived from an EMBL/GenBank/DDBJ whole genome shotgun (WGS) entry which is preliminary data.</text>
</comment>
<feature type="region of interest" description="Disordered" evidence="1">
    <location>
        <begin position="260"/>
        <end position="367"/>
    </location>
</feature>
<feature type="compositionally biased region" description="Gly residues" evidence="1">
    <location>
        <begin position="303"/>
        <end position="315"/>
    </location>
</feature>
<evidence type="ECO:0008006" key="5">
    <source>
        <dbReference type="Google" id="ProtNLM"/>
    </source>
</evidence>
<dbReference type="Gene3D" id="1.10.101.10">
    <property type="entry name" value="PGBD-like superfamily/PGBD"/>
    <property type="match status" value="1"/>
</dbReference>
<protein>
    <recommendedName>
        <fullName evidence="5">Peptidoglycan binding domain-containing protein</fullName>
    </recommendedName>
</protein>
<evidence type="ECO:0000313" key="4">
    <source>
        <dbReference type="Proteomes" id="UP001247307"/>
    </source>
</evidence>
<dbReference type="AlphaFoldDB" id="A0AAE3YGX6"/>
<reference evidence="3" key="1">
    <citation type="submission" date="2023-07" db="EMBL/GenBank/DDBJ databases">
        <title>Sequencing the genomes of 1000 actinobacteria strains.</title>
        <authorList>
            <person name="Klenk H.-P."/>
        </authorList>
    </citation>
    <scope>NUCLEOTIDE SEQUENCE</scope>
    <source>
        <strain evidence="3">DSM 13988</strain>
    </source>
</reference>
<feature type="compositionally biased region" description="Low complexity" evidence="1">
    <location>
        <begin position="284"/>
        <end position="302"/>
    </location>
</feature>
<dbReference type="Proteomes" id="UP001247307">
    <property type="component" value="Unassembled WGS sequence"/>
</dbReference>
<dbReference type="InterPro" id="IPR036365">
    <property type="entry name" value="PGBD-like_sf"/>
</dbReference>
<keyword evidence="2" id="KW-0472">Membrane</keyword>
<organism evidence="3 4">
    <name type="scientific">Falsarthrobacter nasiphocae</name>
    <dbReference type="NCBI Taxonomy" id="189863"/>
    <lineage>
        <taxon>Bacteria</taxon>
        <taxon>Bacillati</taxon>
        <taxon>Actinomycetota</taxon>
        <taxon>Actinomycetes</taxon>
        <taxon>Micrococcales</taxon>
        <taxon>Micrococcaceae</taxon>
        <taxon>Falsarthrobacter</taxon>
    </lineage>
</organism>
<feature type="compositionally biased region" description="Low complexity" evidence="1">
    <location>
        <begin position="332"/>
        <end position="348"/>
    </location>
</feature>
<dbReference type="Gene3D" id="2.40.420.20">
    <property type="match status" value="1"/>
</dbReference>
<sequence length="449" mass="45036">MSTSRTRTATVTLLRIVTVLAALAAGIGLVLIGVGAVTADQSGQRREDAAPRAIVDTVQRAQVVESVAADAKTIDTGAEPVPSPVEGNAVFTATGAAAGSEASLGAVVAEVNGRPVVVLTGEAPLYRTLKQGDRGQDVARVQDSLALLGRAWGVERGVFGPETARSLGRLWRDIGYLPVRADGSVIPAAEGDDDAALVRGEAFMAASLPMRVLTQCGVTRQAVQGALCTVASGGRELVVNVQASEAARVKGTEKVVITSGSKRWEGRLNGRAGTVPDAPGGGAPSQSGPASQNGTGPQAGPQSRGGGPGGSGGSGQPSTPPESGQQNGGGALPQAPSSAGSSGPAGPATFRVTLKGTDAPPPAGGTLTATITIAESPADSLVVPSTAVRREGERAWVRTEAGQDEEVRVGLCTAGRCAVEPRRTGGLKAGTRIVVGETLPPATEPKSER</sequence>
<feature type="transmembrane region" description="Helical" evidence="2">
    <location>
        <begin position="12"/>
        <end position="37"/>
    </location>
</feature>
<dbReference type="EMBL" id="JAVDUI010000001">
    <property type="protein sequence ID" value="MDR6891965.1"/>
    <property type="molecule type" value="Genomic_DNA"/>
</dbReference>
<name>A0AAE3YGX6_9MICC</name>
<accession>A0AAE3YGX6</accession>